<dbReference type="PANTHER" id="PTHR43060">
    <property type="entry name" value="3-HYDROXYISOBUTYRATE DEHYDROGENASE-LIKE 1, MITOCHONDRIAL-RELATED"/>
    <property type="match status" value="1"/>
</dbReference>
<dbReference type="SUPFAM" id="SSF48179">
    <property type="entry name" value="6-phosphogluconate dehydrogenase C-terminal domain-like"/>
    <property type="match status" value="1"/>
</dbReference>
<evidence type="ECO:0000256" key="1">
    <source>
        <dbReference type="SAM" id="MobiDB-lite"/>
    </source>
</evidence>
<dbReference type="PANTHER" id="PTHR43060:SF15">
    <property type="entry name" value="3-HYDROXYISOBUTYRATE DEHYDROGENASE-LIKE 1, MITOCHONDRIAL-RELATED"/>
    <property type="match status" value="1"/>
</dbReference>
<dbReference type="AlphaFoldDB" id="A0A133XPQ7"/>
<dbReference type="RefSeq" id="WP_066306291.1">
    <property type="nucleotide sequence ID" value="NZ_KQ959516.1"/>
</dbReference>
<keyword evidence="5" id="KW-1185">Reference proteome</keyword>
<comment type="caution">
    <text evidence="4">The sequence shown here is derived from an EMBL/GenBank/DDBJ whole genome shotgun (WGS) entry which is preliminary data.</text>
</comment>
<sequence length="371" mass="39419">MAVTNIHRVAFIGTGIMGTPIAQHIMDHGYELTVYNRTKQKADELVEHGATWADSAAAAAVDADVIFTMVGYPSDVEKTYLAQDGLLRAAKKGTWLIDLTTSSPQLARDIHAAAQELGLYAFDCPVTGGQAGAQAGTLTGIAGISEGEAAPVAELLSCFTSRIFYFDGAGQGQVAKLCNQVSLASCMVGMADALALAQLGKLDCQKMVEMVDSGMGSSRALHDFAPKILDGDYRPGFLSEHMRKDILLALDEAEELDITLPGTEVAYTLYDMLCQINGSRLGTQAISLLYAEEADGVAAGLDWSNYKHEIDPREEACEKHNSKNSCECGDTTDDENSCDCSTDTADASCDCDTDNASASRGCDTDNKSCDA</sequence>
<organism evidence="4 5">
    <name type="scientific">Atopobium deltae</name>
    <dbReference type="NCBI Taxonomy" id="1393034"/>
    <lineage>
        <taxon>Bacteria</taxon>
        <taxon>Bacillati</taxon>
        <taxon>Actinomycetota</taxon>
        <taxon>Coriobacteriia</taxon>
        <taxon>Coriobacteriales</taxon>
        <taxon>Atopobiaceae</taxon>
        <taxon>Atopobium</taxon>
    </lineage>
</organism>
<evidence type="ECO:0000259" key="2">
    <source>
        <dbReference type="Pfam" id="PF03446"/>
    </source>
</evidence>
<name>A0A133XPQ7_9ACTN</name>
<dbReference type="PATRIC" id="fig|1393034.3.peg.1256"/>
<feature type="region of interest" description="Disordered" evidence="1">
    <location>
        <begin position="321"/>
        <end position="347"/>
    </location>
</feature>
<dbReference type="InterPro" id="IPR008927">
    <property type="entry name" value="6-PGluconate_DH-like_C_sf"/>
</dbReference>
<dbReference type="InterPro" id="IPR006115">
    <property type="entry name" value="6PGDH_NADP-bd"/>
</dbReference>
<dbReference type="OrthoDB" id="3185659at2"/>
<dbReference type="InterPro" id="IPR029154">
    <property type="entry name" value="HIBADH-like_NADP-bd"/>
</dbReference>
<evidence type="ECO:0000313" key="4">
    <source>
        <dbReference type="EMBL" id="KXB32921.1"/>
    </source>
</evidence>
<dbReference type="Pfam" id="PF03446">
    <property type="entry name" value="NAD_binding_2"/>
    <property type="match status" value="1"/>
</dbReference>
<evidence type="ECO:0000313" key="5">
    <source>
        <dbReference type="Proteomes" id="UP000070675"/>
    </source>
</evidence>
<dbReference type="InterPro" id="IPR036291">
    <property type="entry name" value="NAD(P)-bd_dom_sf"/>
</dbReference>
<gene>
    <name evidence="4" type="ORF">HMPREF3192_01290</name>
</gene>
<reference evidence="5" key="1">
    <citation type="submission" date="2016-01" db="EMBL/GenBank/DDBJ databases">
        <authorList>
            <person name="Mitreva M."/>
            <person name="Pepin K.H."/>
            <person name="Mihindukulasuriya K.A."/>
            <person name="Fulton R."/>
            <person name="Fronick C."/>
            <person name="O'Laughlin M."/>
            <person name="Miner T."/>
            <person name="Herter B."/>
            <person name="Rosa B.A."/>
            <person name="Cordes M."/>
            <person name="Tomlinson C."/>
            <person name="Wollam A."/>
            <person name="Palsikar V.B."/>
            <person name="Mardis E.R."/>
            <person name="Wilson R.K."/>
        </authorList>
    </citation>
    <scope>NUCLEOTIDE SEQUENCE [LARGE SCALE GENOMIC DNA]</scope>
    <source>
        <strain evidence="5">DNF00019</strain>
    </source>
</reference>
<dbReference type="STRING" id="1393034.HMPREF3192_01290"/>
<dbReference type="Proteomes" id="UP000070675">
    <property type="component" value="Unassembled WGS sequence"/>
</dbReference>
<dbReference type="Pfam" id="PF14833">
    <property type="entry name" value="NAD_binding_11"/>
    <property type="match status" value="1"/>
</dbReference>
<dbReference type="InterPro" id="IPR013328">
    <property type="entry name" value="6PGD_dom2"/>
</dbReference>
<feature type="domain" description="3-hydroxyisobutyrate dehydrogenase-like NAD-binding" evidence="3">
    <location>
        <begin position="170"/>
        <end position="286"/>
    </location>
</feature>
<proteinExistence type="predicted"/>
<dbReference type="GO" id="GO:0050661">
    <property type="term" value="F:NADP binding"/>
    <property type="evidence" value="ECO:0007669"/>
    <property type="project" value="InterPro"/>
</dbReference>
<accession>A0A133XPQ7</accession>
<protein>
    <submittedName>
        <fullName evidence="4">Phosphogluconate dehydrogenase, NAD binding domain protein</fullName>
    </submittedName>
</protein>
<dbReference type="GO" id="GO:0051287">
    <property type="term" value="F:NAD binding"/>
    <property type="evidence" value="ECO:0007669"/>
    <property type="project" value="InterPro"/>
</dbReference>
<evidence type="ECO:0000259" key="3">
    <source>
        <dbReference type="Pfam" id="PF14833"/>
    </source>
</evidence>
<dbReference type="Gene3D" id="3.40.50.720">
    <property type="entry name" value="NAD(P)-binding Rossmann-like Domain"/>
    <property type="match status" value="1"/>
</dbReference>
<dbReference type="EMBL" id="LSCR01000042">
    <property type="protein sequence ID" value="KXB32921.1"/>
    <property type="molecule type" value="Genomic_DNA"/>
</dbReference>
<dbReference type="SUPFAM" id="SSF51735">
    <property type="entry name" value="NAD(P)-binding Rossmann-fold domains"/>
    <property type="match status" value="1"/>
</dbReference>
<feature type="compositionally biased region" description="Low complexity" evidence="1">
    <location>
        <begin position="338"/>
        <end position="347"/>
    </location>
</feature>
<feature type="domain" description="6-phosphogluconate dehydrogenase NADP-binding" evidence="2">
    <location>
        <begin position="8"/>
        <end position="165"/>
    </location>
</feature>
<dbReference type="Gene3D" id="1.10.1040.10">
    <property type="entry name" value="N-(1-d-carboxylethyl)-l-norvaline Dehydrogenase, domain 2"/>
    <property type="match status" value="1"/>
</dbReference>